<dbReference type="NCBIfam" id="TIGR03804">
    <property type="entry name" value="para_beta_helix"/>
    <property type="match status" value="1"/>
</dbReference>
<evidence type="ECO:0000313" key="3">
    <source>
        <dbReference type="EMBL" id="TWR31523.1"/>
    </source>
</evidence>
<evidence type="ECO:0000256" key="1">
    <source>
        <dbReference type="SAM" id="SignalP"/>
    </source>
</evidence>
<dbReference type="AlphaFoldDB" id="A0A563UJM6"/>
<dbReference type="EMBL" id="VOEJ01000001">
    <property type="protein sequence ID" value="TWR31523.1"/>
    <property type="molecule type" value="Genomic_DNA"/>
</dbReference>
<evidence type="ECO:0000313" key="4">
    <source>
        <dbReference type="Proteomes" id="UP000320042"/>
    </source>
</evidence>
<dbReference type="Pfam" id="PF13229">
    <property type="entry name" value="Beta_helix"/>
    <property type="match status" value="1"/>
</dbReference>
<name>A0A563UJM6_9SPHI</name>
<sequence>MRLITIYLLLFLSCNAAGPKSGRGTTQIKTPLILKTSKPVLLQGAHDVIISGKEISGGKLPAIHLINCYNIRIVGNRLTKSANVGIELYNCHNITIDSNYISEVSTGVYADKCVGGIVVTNNIFLNMKGPFPRGQFVQFNNVTGPGCLISHNKCENVLGKSYPEDAISIYQSSGTLCNPIRVERNLIRGGGPSASGGGIMLGDGGGQCIRAKNNVLVNPGQYGMAIAGGSHISIIANTIYGKARQFTNVGLYVNSPAKTSTHTVSDNRVLFFNKSGNQNNSWLAPGTPQPIGWSSNVFGAKLDEALIPADFISKR</sequence>
<feature type="chain" id="PRO_5022228533" evidence="1">
    <location>
        <begin position="17"/>
        <end position="315"/>
    </location>
</feature>
<keyword evidence="4" id="KW-1185">Reference proteome</keyword>
<keyword evidence="1" id="KW-0732">Signal</keyword>
<proteinExistence type="predicted"/>
<dbReference type="Proteomes" id="UP000320042">
    <property type="component" value="Unassembled WGS sequence"/>
</dbReference>
<evidence type="ECO:0000259" key="2">
    <source>
        <dbReference type="Pfam" id="PF13229"/>
    </source>
</evidence>
<dbReference type="OrthoDB" id="901313at2"/>
<dbReference type="InterPro" id="IPR022441">
    <property type="entry name" value="Para_beta_helix_rpt-2"/>
</dbReference>
<dbReference type="InterPro" id="IPR039448">
    <property type="entry name" value="Beta_helix"/>
</dbReference>
<feature type="signal peptide" evidence="1">
    <location>
        <begin position="1"/>
        <end position="16"/>
    </location>
</feature>
<dbReference type="SMART" id="SM00710">
    <property type="entry name" value="PbH1"/>
    <property type="match status" value="5"/>
</dbReference>
<feature type="domain" description="Right handed beta helix" evidence="2">
    <location>
        <begin position="40"/>
        <end position="153"/>
    </location>
</feature>
<comment type="caution">
    <text evidence="3">The sequence shown here is derived from an EMBL/GenBank/DDBJ whole genome shotgun (WGS) entry which is preliminary data.</text>
</comment>
<dbReference type="InterPro" id="IPR012334">
    <property type="entry name" value="Pectin_lyas_fold"/>
</dbReference>
<dbReference type="RefSeq" id="WP_146380420.1">
    <property type="nucleotide sequence ID" value="NZ_VOEJ01000001.1"/>
</dbReference>
<dbReference type="InterPro" id="IPR011050">
    <property type="entry name" value="Pectin_lyase_fold/virulence"/>
</dbReference>
<reference evidence="3 4" key="1">
    <citation type="submission" date="2019-07" db="EMBL/GenBank/DDBJ databases">
        <authorList>
            <person name="Kim J."/>
        </authorList>
    </citation>
    <scope>NUCLEOTIDE SEQUENCE [LARGE SCALE GENOMIC DNA]</scope>
    <source>
        <strain evidence="4">dk17</strain>
    </source>
</reference>
<gene>
    <name evidence="3" type="ORF">FPZ43_03355</name>
</gene>
<dbReference type="Gene3D" id="2.160.20.10">
    <property type="entry name" value="Single-stranded right-handed beta-helix, Pectin lyase-like"/>
    <property type="match status" value="1"/>
</dbReference>
<dbReference type="SUPFAM" id="SSF51126">
    <property type="entry name" value="Pectin lyase-like"/>
    <property type="match status" value="1"/>
</dbReference>
<accession>A0A563UJM6</accession>
<protein>
    <submittedName>
        <fullName evidence="3">Right-handed parallel beta-helix repeat-containing protein</fullName>
    </submittedName>
</protein>
<organism evidence="3 4">
    <name type="scientific">Mucilaginibacter pallidiroseus</name>
    <dbReference type="NCBI Taxonomy" id="2599295"/>
    <lineage>
        <taxon>Bacteria</taxon>
        <taxon>Pseudomonadati</taxon>
        <taxon>Bacteroidota</taxon>
        <taxon>Sphingobacteriia</taxon>
        <taxon>Sphingobacteriales</taxon>
        <taxon>Sphingobacteriaceae</taxon>
        <taxon>Mucilaginibacter</taxon>
    </lineage>
</organism>
<dbReference type="InterPro" id="IPR006626">
    <property type="entry name" value="PbH1"/>
</dbReference>